<dbReference type="AlphaFoldDB" id="A0A0A9CUC4"/>
<protein>
    <submittedName>
        <fullName evidence="1">Uncharacterized protein</fullName>
    </submittedName>
</protein>
<dbReference type="EMBL" id="GBRH01218729">
    <property type="protein sequence ID" value="JAD79166.1"/>
    <property type="molecule type" value="Transcribed_RNA"/>
</dbReference>
<organism evidence="1">
    <name type="scientific">Arundo donax</name>
    <name type="common">Giant reed</name>
    <name type="synonym">Donax arundinaceus</name>
    <dbReference type="NCBI Taxonomy" id="35708"/>
    <lineage>
        <taxon>Eukaryota</taxon>
        <taxon>Viridiplantae</taxon>
        <taxon>Streptophyta</taxon>
        <taxon>Embryophyta</taxon>
        <taxon>Tracheophyta</taxon>
        <taxon>Spermatophyta</taxon>
        <taxon>Magnoliopsida</taxon>
        <taxon>Liliopsida</taxon>
        <taxon>Poales</taxon>
        <taxon>Poaceae</taxon>
        <taxon>PACMAD clade</taxon>
        <taxon>Arundinoideae</taxon>
        <taxon>Arundineae</taxon>
        <taxon>Arundo</taxon>
    </lineage>
</organism>
<evidence type="ECO:0000313" key="1">
    <source>
        <dbReference type="EMBL" id="JAD79166.1"/>
    </source>
</evidence>
<reference evidence="1" key="1">
    <citation type="submission" date="2014-09" db="EMBL/GenBank/DDBJ databases">
        <authorList>
            <person name="Magalhaes I.L.F."/>
            <person name="Oliveira U."/>
            <person name="Santos F.R."/>
            <person name="Vidigal T.H.D.A."/>
            <person name="Brescovit A.D."/>
            <person name="Santos A.J."/>
        </authorList>
    </citation>
    <scope>NUCLEOTIDE SEQUENCE</scope>
    <source>
        <tissue evidence="1">Shoot tissue taken approximately 20 cm above the soil surface</tissue>
    </source>
</reference>
<name>A0A0A9CUC4_ARUDO</name>
<proteinExistence type="predicted"/>
<sequence length="108" mass="12490">MLFAVQKLEAGTSHHISCKVTHDSISVNLFFYESYTQRQLLLHHPNSTPILLLHALYNIFCNGVHQQAAAGARISCCRKFLEPMLNIYRRHPLHWFHRVTCTYISEPG</sequence>
<accession>A0A0A9CUC4</accession>
<reference evidence="1" key="2">
    <citation type="journal article" date="2015" name="Data Brief">
        <title>Shoot transcriptome of the giant reed, Arundo donax.</title>
        <authorList>
            <person name="Barrero R.A."/>
            <person name="Guerrero F.D."/>
            <person name="Moolhuijzen P."/>
            <person name="Goolsby J.A."/>
            <person name="Tidwell J."/>
            <person name="Bellgard S.E."/>
            <person name="Bellgard M.I."/>
        </authorList>
    </citation>
    <scope>NUCLEOTIDE SEQUENCE</scope>
    <source>
        <tissue evidence="1">Shoot tissue taken approximately 20 cm above the soil surface</tissue>
    </source>
</reference>